<proteinExistence type="predicted"/>
<dbReference type="GeneID" id="36401726"/>
<sequence>MPLGGWLIYGEELRCLRDALSYPVIESITAPLSASNTKLYRKYGVSDLLPLQAQPSLLIFCGQKALA</sequence>
<name>A0A0P1B444_PLAHL</name>
<dbReference type="Proteomes" id="UP000054928">
    <property type="component" value="Unassembled WGS sequence"/>
</dbReference>
<evidence type="ECO:0000313" key="1">
    <source>
        <dbReference type="EMBL" id="CEG48874.1"/>
    </source>
</evidence>
<organism evidence="1 2">
    <name type="scientific">Plasmopara halstedii</name>
    <name type="common">Downy mildew of sunflower</name>
    <dbReference type="NCBI Taxonomy" id="4781"/>
    <lineage>
        <taxon>Eukaryota</taxon>
        <taxon>Sar</taxon>
        <taxon>Stramenopiles</taxon>
        <taxon>Oomycota</taxon>
        <taxon>Peronosporomycetes</taxon>
        <taxon>Peronosporales</taxon>
        <taxon>Peronosporaceae</taxon>
        <taxon>Plasmopara</taxon>
    </lineage>
</organism>
<accession>A0A0P1B444</accession>
<keyword evidence="2" id="KW-1185">Reference proteome</keyword>
<dbReference type="AlphaFoldDB" id="A0A0P1B444"/>
<protein>
    <submittedName>
        <fullName evidence="1">Uncharacterized protein</fullName>
    </submittedName>
</protein>
<dbReference type="EMBL" id="CCYD01003042">
    <property type="protein sequence ID" value="CEG48874.1"/>
    <property type="molecule type" value="Genomic_DNA"/>
</dbReference>
<reference evidence="2" key="1">
    <citation type="submission" date="2014-09" db="EMBL/GenBank/DDBJ databases">
        <authorList>
            <person name="Sharma Rahul"/>
            <person name="Thines Marco"/>
        </authorList>
    </citation>
    <scope>NUCLEOTIDE SEQUENCE [LARGE SCALE GENOMIC DNA]</scope>
</reference>
<evidence type="ECO:0000313" key="2">
    <source>
        <dbReference type="Proteomes" id="UP000054928"/>
    </source>
</evidence>
<dbReference type="RefSeq" id="XP_024585243.1">
    <property type="nucleotide sequence ID" value="XM_024719999.1"/>
</dbReference>